<evidence type="ECO:0000313" key="2">
    <source>
        <dbReference type="EMBL" id="KAF6762062.1"/>
    </source>
</evidence>
<protein>
    <submittedName>
        <fullName evidence="2">Uncharacterized protein</fullName>
    </submittedName>
</protein>
<gene>
    <name evidence="2" type="ORF">DFP72DRAFT_595157</name>
</gene>
<feature type="compositionally biased region" description="Pro residues" evidence="1">
    <location>
        <begin position="171"/>
        <end position="180"/>
    </location>
</feature>
<keyword evidence="3" id="KW-1185">Reference proteome</keyword>
<proteinExistence type="predicted"/>
<evidence type="ECO:0000313" key="3">
    <source>
        <dbReference type="Proteomes" id="UP000521943"/>
    </source>
</evidence>
<reference evidence="2 3" key="1">
    <citation type="submission" date="2020-07" db="EMBL/GenBank/DDBJ databases">
        <title>Comparative genomics of pyrophilous fungi reveals a link between fire events and developmental genes.</title>
        <authorList>
            <consortium name="DOE Joint Genome Institute"/>
            <person name="Steindorff A.S."/>
            <person name="Carver A."/>
            <person name="Calhoun S."/>
            <person name="Stillman K."/>
            <person name="Liu H."/>
            <person name="Lipzen A."/>
            <person name="Pangilinan J."/>
            <person name="Labutti K."/>
            <person name="Bruns T.D."/>
            <person name="Grigoriev I.V."/>
        </authorList>
    </citation>
    <scope>NUCLEOTIDE SEQUENCE [LARGE SCALE GENOMIC DNA]</scope>
    <source>
        <strain evidence="2 3">CBS 144469</strain>
    </source>
</reference>
<organism evidence="2 3">
    <name type="scientific">Ephemerocybe angulata</name>
    <dbReference type="NCBI Taxonomy" id="980116"/>
    <lineage>
        <taxon>Eukaryota</taxon>
        <taxon>Fungi</taxon>
        <taxon>Dikarya</taxon>
        <taxon>Basidiomycota</taxon>
        <taxon>Agaricomycotina</taxon>
        <taxon>Agaricomycetes</taxon>
        <taxon>Agaricomycetidae</taxon>
        <taxon>Agaricales</taxon>
        <taxon>Agaricineae</taxon>
        <taxon>Psathyrellaceae</taxon>
        <taxon>Ephemerocybe</taxon>
    </lineage>
</organism>
<accession>A0A8H6MFE5</accession>
<dbReference type="OrthoDB" id="3267672at2759"/>
<feature type="compositionally biased region" description="Polar residues" evidence="1">
    <location>
        <begin position="185"/>
        <end position="196"/>
    </location>
</feature>
<feature type="region of interest" description="Disordered" evidence="1">
    <location>
        <begin position="119"/>
        <end position="219"/>
    </location>
</feature>
<comment type="caution">
    <text evidence="2">The sequence shown here is derived from an EMBL/GenBank/DDBJ whole genome shotgun (WGS) entry which is preliminary data.</text>
</comment>
<sequence length="219" mass="24765">MSGITWAGAKAFREFAFPSQVADKAHDPWFSTTNALDWVSPEAYEVFHQQKDQEDDTSMGGDGEASEMGDVDIVVLKAYKKFILTEKYHNHPFFDLDDLEIWFKPAAFRKFRPFLQVRPTRSRANSSASEYPPSSRPSSRMSIFEFESEYPEYSRPSSRMSTTMASDHDLAPPPPVPQREPPTKRATQTGPASQPSEVIDIRAMMRKSYGSLGSRPARS</sequence>
<feature type="compositionally biased region" description="Low complexity" evidence="1">
    <location>
        <begin position="126"/>
        <end position="159"/>
    </location>
</feature>
<evidence type="ECO:0000256" key="1">
    <source>
        <dbReference type="SAM" id="MobiDB-lite"/>
    </source>
</evidence>
<name>A0A8H6MFE5_9AGAR</name>
<dbReference type="AlphaFoldDB" id="A0A8H6MFE5"/>
<dbReference type="Proteomes" id="UP000521943">
    <property type="component" value="Unassembled WGS sequence"/>
</dbReference>
<dbReference type="EMBL" id="JACGCI010000008">
    <property type="protein sequence ID" value="KAF6762062.1"/>
    <property type="molecule type" value="Genomic_DNA"/>
</dbReference>